<proteinExistence type="predicted"/>
<accession>A0ABY8QXR1</accession>
<name>A0ABY8QXR1_9MICO</name>
<dbReference type="RefSeq" id="WP_349639867.1">
    <property type="nucleotide sequence ID" value="NZ_CP090958.1"/>
</dbReference>
<sequence>MADARSDLVFNTRQLGLYRKPGSWRKLELVVKAPADLKIEVIGIEEGSDLSLDLQLESVVEGVYVSGTVRGLASGIDIRTLEPLEREIVAEIQELFVYPDEEFDSDDELYSLDVERLDFEPALRDAMVMALPFRPVAEEDDTEFSYQTGDSAESDNEESDDPRWSALKSLLDEKKES</sequence>
<gene>
    <name evidence="2" type="ORF">LWF01_04605</name>
</gene>
<keyword evidence="3" id="KW-1185">Reference proteome</keyword>
<protein>
    <submittedName>
        <fullName evidence="2">YceD family protein</fullName>
    </submittedName>
</protein>
<feature type="region of interest" description="Disordered" evidence="1">
    <location>
        <begin position="139"/>
        <end position="177"/>
    </location>
</feature>
<dbReference type="InterPro" id="IPR003772">
    <property type="entry name" value="YceD"/>
</dbReference>
<dbReference type="EMBL" id="CP090958">
    <property type="protein sequence ID" value="WGW13059.1"/>
    <property type="molecule type" value="Genomic_DNA"/>
</dbReference>
<dbReference type="Pfam" id="PF02620">
    <property type="entry name" value="YceD"/>
    <property type="match status" value="1"/>
</dbReference>
<evidence type="ECO:0000313" key="2">
    <source>
        <dbReference type="EMBL" id="WGW13059.1"/>
    </source>
</evidence>
<reference evidence="2 3" key="1">
    <citation type="submission" date="2023-05" db="EMBL/GenBank/DDBJ databases">
        <title>Lithophilousrod everest ZFBP1038 complete genpme.</title>
        <authorList>
            <person name="Tian M."/>
        </authorList>
    </citation>
    <scope>NUCLEOTIDE SEQUENCE [LARGE SCALE GENOMIC DNA]</scope>
    <source>
        <strain evidence="2 3">ZFBP1038</strain>
    </source>
</reference>
<evidence type="ECO:0000256" key="1">
    <source>
        <dbReference type="SAM" id="MobiDB-lite"/>
    </source>
</evidence>
<evidence type="ECO:0000313" key="3">
    <source>
        <dbReference type="Proteomes" id="UP001209083"/>
    </source>
</evidence>
<dbReference type="Proteomes" id="UP001209083">
    <property type="component" value="Chromosome"/>
</dbReference>
<organism evidence="2 3">
    <name type="scientific">Saxibacter everestensis</name>
    <dbReference type="NCBI Taxonomy" id="2909229"/>
    <lineage>
        <taxon>Bacteria</taxon>
        <taxon>Bacillati</taxon>
        <taxon>Actinomycetota</taxon>
        <taxon>Actinomycetes</taxon>
        <taxon>Micrococcales</taxon>
        <taxon>Brevibacteriaceae</taxon>
        <taxon>Saxibacter</taxon>
    </lineage>
</organism>